<dbReference type="RefSeq" id="WP_220379698.1">
    <property type="nucleotide sequence ID" value="NZ_CP080544.1"/>
</dbReference>
<dbReference type="GO" id="GO:0004386">
    <property type="term" value="F:helicase activity"/>
    <property type="evidence" value="ECO:0007669"/>
    <property type="project" value="UniProtKB-KW"/>
</dbReference>
<keyword evidence="5 12" id="KW-0067">ATP-binding</keyword>
<comment type="similarity">
    <text evidence="1">Belongs to the helicase family. UvrD subfamily.</text>
</comment>
<sequence length="757" mass="84853">MSEKSYTPEQIRVIEHAGRHAVVAAVAGSGKTETLVGRVRHLLREHNPEQIAVVMFNRDARESFQNRFEKAARSKPPEIRTFNSMGNKIVKRFVEIGLLPDAQIIDKDYRRTKIAKDVFTHVFKSLNADDQVPDKDLIDSFLQFILLVKSDVRSAEDVFEAGKYAKAAAGFPQAFHLYEKERARAKIRFFEDQIYDPVKLMLRKPQIQSYVSDKVDHLIVDEAQDMNGIQIALLRILAGTRASVMLVGDEDQAIYDWRGAKPDYLIRGFEADFPDATRYTLPHTFRFGHTLSLAASHLITRNANRNAKISVSAEGTPRTRIHCVGLSLGLTGLGEHVQSVLSEGTPPDDVAILVRTYNMSVSIELELHQLGIPYFVYGRPPLTRIPEISALVGVLQLASGRWKTMSADEVHFIIRNLLQRPALYLDRVASQQVVEQVMARPESISDAIRSVITEKTQKFHADQIRDRADLLEIIATTTDPDEKVIDVLNRYLQGTDFEKSIEKQSPTAESAEAILANVAAFKLIATKHEGAIDSFLDEIDPLIDSSQTEPPDHPHVWIGSIHRAKGAQWPVVFVPGLATRVFPRDDLTEEDLEAERRLFYVASTRSVDTLFLAHPADDNFSSIANDIECKDERAFGSGVSRFLWEMDLAVARHAGEALENGGPFIPHEVERPGIANQYFSRHDVSRDWAYRRKPRTHRKPPTGAEGTTSLPAGTRVKHPVFGTGVVDRWVDAKVVRVNFDSGDSRMLVVSLAGLVKQ</sequence>
<comment type="catalytic activity">
    <reaction evidence="11">
        <text>ATP + H2O = ADP + phosphate + H(+)</text>
        <dbReference type="Rhea" id="RHEA:13065"/>
        <dbReference type="ChEBI" id="CHEBI:15377"/>
        <dbReference type="ChEBI" id="CHEBI:15378"/>
        <dbReference type="ChEBI" id="CHEBI:30616"/>
        <dbReference type="ChEBI" id="CHEBI:43474"/>
        <dbReference type="ChEBI" id="CHEBI:456216"/>
        <dbReference type="EC" id="5.6.2.4"/>
    </reaction>
</comment>
<dbReference type="CDD" id="cd17932">
    <property type="entry name" value="DEXQc_UvrD"/>
    <property type="match status" value="1"/>
</dbReference>
<dbReference type="PANTHER" id="PTHR11070:SF2">
    <property type="entry name" value="ATP-DEPENDENT DNA HELICASE SRS2"/>
    <property type="match status" value="1"/>
</dbReference>
<dbReference type="EMBL" id="CP080544">
    <property type="protein sequence ID" value="QYR52878.1"/>
    <property type="molecule type" value="Genomic_DNA"/>
</dbReference>
<feature type="domain" description="UvrD-like helicase ATP-binding" evidence="14">
    <location>
        <begin position="4"/>
        <end position="288"/>
    </location>
</feature>
<dbReference type="InterPro" id="IPR027417">
    <property type="entry name" value="P-loop_NTPase"/>
</dbReference>
<evidence type="ECO:0000256" key="13">
    <source>
        <dbReference type="SAM" id="MobiDB-lite"/>
    </source>
</evidence>
<dbReference type="InterPro" id="IPR014017">
    <property type="entry name" value="DNA_helicase_UvrD-like_C"/>
</dbReference>
<accession>A0ABX8WPC1</accession>
<feature type="domain" description="UvrD-like helicase C-terminal" evidence="15">
    <location>
        <begin position="289"/>
        <end position="566"/>
    </location>
</feature>
<dbReference type="Gene3D" id="1.10.486.10">
    <property type="entry name" value="PCRA, domain 4"/>
    <property type="match status" value="1"/>
</dbReference>
<name>A0ABX8WPC1_9GAMM</name>
<dbReference type="Gene3D" id="3.40.50.300">
    <property type="entry name" value="P-loop containing nucleotide triphosphate hydrolases"/>
    <property type="match status" value="2"/>
</dbReference>
<evidence type="ECO:0000256" key="6">
    <source>
        <dbReference type="ARBA" id="ARBA00023125"/>
    </source>
</evidence>
<dbReference type="InterPro" id="IPR013986">
    <property type="entry name" value="DExx_box_DNA_helicase_dom_sf"/>
</dbReference>
<keyword evidence="4 12" id="KW-0347">Helicase</keyword>
<evidence type="ECO:0000313" key="17">
    <source>
        <dbReference type="Proteomes" id="UP000824755"/>
    </source>
</evidence>
<evidence type="ECO:0000256" key="2">
    <source>
        <dbReference type="ARBA" id="ARBA00022741"/>
    </source>
</evidence>
<evidence type="ECO:0000256" key="9">
    <source>
        <dbReference type="ARBA" id="ARBA00034808"/>
    </source>
</evidence>
<dbReference type="EC" id="5.6.2.4" evidence="9"/>
<dbReference type="Pfam" id="PF00580">
    <property type="entry name" value="UvrD-helicase"/>
    <property type="match status" value="1"/>
</dbReference>
<dbReference type="PROSITE" id="PS51198">
    <property type="entry name" value="UVRD_HELICASE_ATP_BIND"/>
    <property type="match status" value="1"/>
</dbReference>
<evidence type="ECO:0000256" key="4">
    <source>
        <dbReference type="ARBA" id="ARBA00022806"/>
    </source>
</evidence>
<dbReference type="Proteomes" id="UP000824755">
    <property type="component" value="Chromosome"/>
</dbReference>
<dbReference type="InterPro" id="IPR014016">
    <property type="entry name" value="UvrD-like_ATP-bd"/>
</dbReference>
<dbReference type="InterPro" id="IPR000212">
    <property type="entry name" value="DNA_helicase_UvrD/REP"/>
</dbReference>
<evidence type="ECO:0000256" key="1">
    <source>
        <dbReference type="ARBA" id="ARBA00009922"/>
    </source>
</evidence>
<keyword evidence="3 12" id="KW-0378">Hydrolase</keyword>
<protein>
    <recommendedName>
        <fullName evidence="9">DNA 3'-5' helicase</fullName>
        <ecNumber evidence="9">5.6.2.4</ecNumber>
    </recommendedName>
    <alternativeName>
        <fullName evidence="10">DNA 3'-5' helicase II</fullName>
    </alternativeName>
</protein>
<dbReference type="PROSITE" id="PS51217">
    <property type="entry name" value="UVRD_HELICASE_CTER"/>
    <property type="match status" value="1"/>
</dbReference>
<keyword evidence="17" id="KW-1185">Reference proteome</keyword>
<feature type="binding site" evidence="12">
    <location>
        <begin position="25"/>
        <end position="32"/>
    </location>
    <ligand>
        <name>ATP</name>
        <dbReference type="ChEBI" id="CHEBI:30616"/>
    </ligand>
</feature>
<comment type="catalytic activity">
    <reaction evidence="8">
        <text>Couples ATP hydrolysis with the unwinding of duplex DNA by translocating in the 3'-5' direction.</text>
        <dbReference type="EC" id="5.6.2.4"/>
    </reaction>
</comment>
<keyword evidence="7" id="KW-0413">Isomerase</keyword>
<evidence type="ECO:0000256" key="8">
    <source>
        <dbReference type="ARBA" id="ARBA00034617"/>
    </source>
</evidence>
<keyword evidence="6" id="KW-0238">DNA-binding</keyword>
<organism evidence="16 17">
    <name type="scientific">Lysobacter soyae</name>
    <dbReference type="NCBI Taxonomy" id="2764185"/>
    <lineage>
        <taxon>Bacteria</taxon>
        <taxon>Pseudomonadati</taxon>
        <taxon>Pseudomonadota</taxon>
        <taxon>Gammaproteobacteria</taxon>
        <taxon>Lysobacterales</taxon>
        <taxon>Lysobacteraceae</taxon>
        <taxon>Lysobacter</taxon>
    </lineage>
</organism>
<proteinExistence type="inferred from homology"/>
<dbReference type="Pfam" id="PF13361">
    <property type="entry name" value="UvrD_C"/>
    <property type="match status" value="1"/>
</dbReference>
<evidence type="ECO:0000256" key="3">
    <source>
        <dbReference type="ARBA" id="ARBA00022801"/>
    </source>
</evidence>
<reference evidence="16 17" key="1">
    <citation type="submission" date="2021-08" db="EMBL/GenBank/DDBJ databases">
        <title>Lysobacter sp. strain CJ11 Genome sequencing and assembly.</title>
        <authorList>
            <person name="Kim I."/>
        </authorList>
    </citation>
    <scope>NUCLEOTIDE SEQUENCE [LARGE SCALE GENOMIC DNA]</scope>
    <source>
        <strain evidence="16 17">CJ11</strain>
    </source>
</reference>
<dbReference type="PANTHER" id="PTHR11070">
    <property type="entry name" value="UVRD / RECB / PCRA DNA HELICASE FAMILY MEMBER"/>
    <property type="match status" value="1"/>
</dbReference>
<evidence type="ECO:0000256" key="10">
    <source>
        <dbReference type="ARBA" id="ARBA00034923"/>
    </source>
</evidence>
<evidence type="ECO:0000256" key="7">
    <source>
        <dbReference type="ARBA" id="ARBA00023235"/>
    </source>
</evidence>
<evidence type="ECO:0000259" key="15">
    <source>
        <dbReference type="PROSITE" id="PS51217"/>
    </source>
</evidence>
<evidence type="ECO:0000256" key="12">
    <source>
        <dbReference type="PROSITE-ProRule" id="PRU00560"/>
    </source>
</evidence>
<evidence type="ECO:0000256" key="5">
    <source>
        <dbReference type="ARBA" id="ARBA00022840"/>
    </source>
</evidence>
<evidence type="ECO:0000259" key="14">
    <source>
        <dbReference type="PROSITE" id="PS51198"/>
    </source>
</evidence>
<evidence type="ECO:0000313" key="16">
    <source>
        <dbReference type="EMBL" id="QYR52878.1"/>
    </source>
</evidence>
<evidence type="ECO:0000256" key="11">
    <source>
        <dbReference type="ARBA" id="ARBA00048988"/>
    </source>
</evidence>
<dbReference type="SUPFAM" id="SSF52540">
    <property type="entry name" value="P-loop containing nucleoside triphosphate hydrolases"/>
    <property type="match status" value="1"/>
</dbReference>
<keyword evidence="2 12" id="KW-0547">Nucleotide-binding</keyword>
<dbReference type="Gene3D" id="1.10.10.160">
    <property type="match status" value="1"/>
</dbReference>
<feature type="region of interest" description="Disordered" evidence="13">
    <location>
        <begin position="692"/>
        <end position="714"/>
    </location>
</feature>
<gene>
    <name evidence="16" type="ORF">H8L67_09950</name>
</gene>